<evidence type="ECO:0008006" key="3">
    <source>
        <dbReference type="Google" id="ProtNLM"/>
    </source>
</evidence>
<dbReference type="Proteomes" id="UP000828236">
    <property type="component" value="Unassembled WGS sequence"/>
</dbReference>
<comment type="caution">
    <text evidence="2">The sequence shown here is derived from an EMBL/GenBank/DDBJ whole genome shotgun (WGS) entry which is preliminary data.</text>
</comment>
<feature type="transmembrane region" description="Helical" evidence="1">
    <location>
        <begin position="92"/>
        <end position="109"/>
    </location>
</feature>
<feature type="transmembrane region" description="Helical" evidence="1">
    <location>
        <begin position="129"/>
        <end position="152"/>
    </location>
</feature>
<proteinExistence type="predicted"/>
<sequence>MTRQNNNASQIIIIMTKQIFWKLACISLAMINLISLVIWFYLKLSGETNNFCFYDSNPFLIYYLLFLLYSFAIIGYPSITQNNASIFYTRKFLAIGFTLFEFEAIIEFINKYSQIMEYLMVGDDDLVIAILHSLFALGLIRFLLLQFGFYMANQKLNNQIRIKRLNPIQFGSGFIFFTDWSIIQLYVFTNYLYGFQMPMDNDGKR</sequence>
<dbReference type="AlphaFoldDB" id="A0A9D4SHT2"/>
<dbReference type="EMBL" id="SDOV01000004">
    <property type="protein sequence ID" value="KAH7641590.1"/>
    <property type="molecule type" value="Genomic_DNA"/>
</dbReference>
<accession>A0A9D4SHT2</accession>
<keyword evidence="1" id="KW-1133">Transmembrane helix</keyword>
<name>A0A9D4SHT2_DERFA</name>
<evidence type="ECO:0000313" key="2">
    <source>
        <dbReference type="EMBL" id="KAH7641590.1"/>
    </source>
</evidence>
<feature type="transmembrane region" description="Helical" evidence="1">
    <location>
        <begin position="20"/>
        <end position="41"/>
    </location>
</feature>
<feature type="transmembrane region" description="Helical" evidence="1">
    <location>
        <begin position="61"/>
        <end position="80"/>
    </location>
</feature>
<evidence type="ECO:0000256" key="1">
    <source>
        <dbReference type="SAM" id="Phobius"/>
    </source>
</evidence>
<keyword evidence="1" id="KW-0472">Membrane</keyword>
<protein>
    <recommendedName>
        <fullName evidence="3">Transmembrane protein</fullName>
    </recommendedName>
</protein>
<organism evidence="2">
    <name type="scientific">Dermatophagoides farinae</name>
    <name type="common">American house dust mite</name>
    <dbReference type="NCBI Taxonomy" id="6954"/>
    <lineage>
        <taxon>Eukaryota</taxon>
        <taxon>Metazoa</taxon>
        <taxon>Ecdysozoa</taxon>
        <taxon>Arthropoda</taxon>
        <taxon>Chelicerata</taxon>
        <taxon>Arachnida</taxon>
        <taxon>Acari</taxon>
        <taxon>Acariformes</taxon>
        <taxon>Sarcoptiformes</taxon>
        <taxon>Astigmata</taxon>
        <taxon>Psoroptidia</taxon>
        <taxon>Analgoidea</taxon>
        <taxon>Pyroglyphidae</taxon>
        <taxon>Dermatophagoidinae</taxon>
        <taxon>Dermatophagoides</taxon>
    </lineage>
</organism>
<keyword evidence="1" id="KW-0812">Transmembrane</keyword>
<gene>
    <name evidence="2" type="ORF">HUG17_4635</name>
</gene>
<reference evidence="2" key="2">
    <citation type="journal article" date="2021" name="World Allergy Organ. J.">
        <title>Chromosome-level assembly of Dermatophagoides farinae genome and transcriptome reveals two novel allergens Der f 37 and Der f 39.</title>
        <authorList>
            <person name="Chen J."/>
            <person name="Cai Z."/>
            <person name="Fan D."/>
            <person name="Hu J."/>
            <person name="Hou Y."/>
            <person name="He Y."/>
            <person name="Zhang Z."/>
            <person name="Zhao Z."/>
            <person name="Gao P."/>
            <person name="Hu W."/>
            <person name="Sun J."/>
            <person name="Li J."/>
            <person name="Ji K."/>
        </authorList>
    </citation>
    <scope>NUCLEOTIDE SEQUENCE</scope>
    <source>
        <strain evidence="2">JKM2019</strain>
    </source>
</reference>
<feature type="transmembrane region" description="Helical" evidence="1">
    <location>
        <begin position="173"/>
        <end position="193"/>
    </location>
</feature>
<reference evidence="2" key="1">
    <citation type="submission" date="2020-06" db="EMBL/GenBank/DDBJ databases">
        <authorList>
            <person name="Ji K."/>
            <person name="Li J."/>
        </authorList>
    </citation>
    <scope>NUCLEOTIDE SEQUENCE</scope>
    <source>
        <strain evidence="2">JKM2019</strain>
        <tissue evidence="2">Whole body</tissue>
    </source>
</reference>